<dbReference type="Gene3D" id="1.10.260.40">
    <property type="entry name" value="lambda repressor-like DNA-binding domains"/>
    <property type="match status" value="1"/>
</dbReference>
<dbReference type="PROSITE" id="PS50943">
    <property type="entry name" value="HTH_CROC1"/>
    <property type="match status" value="1"/>
</dbReference>
<dbReference type="SUPFAM" id="SSF47413">
    <property type="entry name" value="lambda repressor-like DNA-binding domains"/>
    <property type="match status" value="1"/>
</dbReference>
<proteinExistence type="predicted"/>
<gene>
    <name evidence="3" type="ORF">GCM10007425_11560</name>
</gene>
<dbReference type="Pfam" id="PF01381">
    <property type="entry name" value="HTH_3"/>
    <property type="match status" value="1"/>
</dbReference>
<keyword evidence="4" id="KW-1185">Reference proteome</keyword>
<keyword evidence="1" id="KW-0238">DNA-binding</keyword>
<reference evidence="3" key="2">
    <citation type="submission" date="2020-09" db="EMBL/GenBank/DDBJ databases">
        <authorList>
            <person name="Sun Q."/>
            <person name="Zhou Y."/>
        </authorList>
    </citation>
    <scope>NUCLEOTIDE SEQUENCE</scope>
    <source>
        <strain evidence="3">CGMCC 1.15760</strain>
    </source>
</reference>
<dbReference type="InterPro" id="IPR010982">
    <property type="entry name" value="Lambda_DNA-bd_dom_sf"/>
</dbReference>
<dbReference type="CDD" id="cd00093">
    <property type="entry name" value="HTH_XRE"/>
    <property type="match status" value="1"/>
</dbReference>
<dbReference type="Proteomes" id="UP000616608">
    <property type="component" value="Unassembled WGS sequence"/>
</dbReference>
<dbReference type="SMART" id="SM00530">
    <property type="entry name" value="HTH_XRE"/>
    <property type="match status" value="1"/>
</dbReference>
<sequence>MKYGDILKQLRTAQGLSQQQLTDQLMINRSTYARYETSSTQPDFETLVKLADFFNVSIDYLLGRDTKPYPSKEKEDPHYRAWINDPDLAALYRELPDSDKIKIQQLRDFWEFINKK</sequence>
<organism evidence="3 4">
    <name type="scientific">Lysinibacillus alkalisoli</name>
    <dbReference type="NCBI Taxonomy" id="1911548"/>
    <lineage>
        <taxon>Bacteria</taxon>
        <taxon>Bacillati</taxon>
        <taxon>Bacillota</taxon>
        <taxon>Bacilli</taxon>
        <taxon>Bacillales</taxon>
        <taxon>Bacillaceae</taxon>
        <taxon>Lysinibacillus</taxon>
    </lineage>
</organism>
<dbReference type="GO" id="GO:0003677">
    <property type="term" value="F:DNA binding"/>
    <property type="evidence" value="ECO:0007669"/>
    <property type="project" value="UniProtKB-KW"/>
</dbReference>
<comment type="caution">
    <text evidence="3">The sequence shown here is derived from an EMBL/GenBank/DDBJ whole genome shotgun (WGS) entry which is preliminary data.</text>
</comment>
<dbReference type="RefSeq" id="WP_188614080.1">
    <property type="nucleotide sequence ID" value="NZ_BMJT01000003.1"/>
</dbReference>
<evidence type="ECO:0000259" key="2">
    <source>
        <dbReference type="PROSITE" id="PS50943"/>
    </source>
</evidence>
<accession>A0A917LFP0</accession>
<evidence type="ECO:0000313" key="4">
    <source>
        <dbReference type="Proteomes" id="UP000616608"/>
    </source>
</evidence>
<feature type="domain" description="HTH cro/C1-type" evidence="2">
    <location>
        <begin position="7"/>
        <end position="61"/>
    </location>
</feature>
<evidence type="ECO:0000313" key="3">
    <source>
        <dbReference type="EMBL" id="GGG18758.1"/>
    </source>
</evidence>
<dbReference type="PANTHER" id="PTHR46558:SF11">
    <property type="entry name" value="HTH-TYPE TRANSCRIPTIONAL REGULATOR XRE"/>
    <property type="match status" value="1"/>
</dbReference>
<dbReference type="EMBL" id="BMJT01000003">
    <property type="protein sequence ID" value="GGG18758.1"/>
    <property type="molecule type" value="Genomic_DNA"/>
</dbReference>
<dbReference type="InterPro" id="IPR001387">
    <property type="entry name" value="Cro/C1-type_HTH"/>
</dbReference>
<name>A0A917LFP0_9BACI</name>
<protein>
    <recommendedName>
        <fullName evidence="2">HTH cro/C1-type domain-containing protein</fullName>
    </recommendedName>
</protein>
<reference evidence="3" key="1">
    <citation type="journal article" date="2014" name="Int. J. Syst. Evol. Microbiol.">
        <title>Complete genome sequence of Corynebacterium casei LMG S-19264T (=DSM 44701T), isolated from a smear-ripened cheese.</title>
        <authorList>
            <consortium name="US DOE Joint Genome Institute (JGI-PGF)"/>
            <person name="Walter F."/>
            <person name="Albersmeier A."/>
            <person name="Kalinowski J."/>
            <person name="Ruckert C."/>
        </authorList>
    </citation>
    <scope>NUCLEOTIDE SEQUENCE</scope>
    <source>
        <strain evidence="3">CGMCC 1.15760</strain>
    </source>
</reference>
<evidence type="ECO:0000256" key="1">
    <source>
        <dbReference type="ARBA" id="ARBA00023125"/>
    </source>
</evidence>
<dbReference type="AlphaFoldDB" id="A0A917LFP0"/>
<dbReference type="PANTHER" id="PTHR46558">
    <property type="entry name" value="TRACRIPTIONAL REGULATORY PROTEIN-RELATED-RELATED"/>
    <property type="match status" value="1"/>
</dbReference>